<keyword evidence="2" id="KW-0813">Transport</keyword>
<dbReference type="InterPro" id="IPR027359">
    <property type="entry name" value="Volt_channel_dom_sf"/>
</dbReference>
<keyword evidence="6 12" id="KW-1133">Transmembrane helix</keyword>
<gene>
    <name evidence="14" type="ORF">MHPYR_200004</name>
</gene>
<dbReference type="InterPro" id="IPR005821">
    <property type="entry name" value="Ion_trans_dom"/>
</dbReference>
<dbReference type="GO" id="GO:0098703">
    <property type="term" value="P:calcium ion import across plasma membrane"/>
    <property type="evidence" value="ECO:0007669"/>
    <property type="project" value="TreeGrafter"/>
</dbReference>
<keyword evidence="3 12" id="KW-0812">Transmembrane</keyword>
<accession>A0A1Y5PC51</accession>
<evidence type="ECO:0000256" key="11">
    <source>
        <dbReference type="SAM" id="MobiDB-lite"/>
    </source>
</evidence>
<dbReference type="Gene3D" id="1.10.287.70">
    <property type="match status" value="1"/>
</dbReference>
<reference evidence="14" key="1">
    <citation type="submission" date="2016-03" db="EMBL/GenBank/DDBJ databases">
        <authorList>
            <person name="Ploux O."/>
        </authorList>
    </citation>
    <scope>NUCLEOTIDE SEQUENCE</scope>
    <source>
        <strain evidence="14">UC10</strain>
    </source>
</reference>
<evidence type="ECO:0000256" key="4">
    <source>
        <dbReference type="ARBA" id="ARBA00022837"/>
    </source>
</evidence>
<feature type="transmembrane region" description="Helical" evidence="12">
    <location>
        <begin position="64"/>
        <end position="86"/>
    </location>
</feature>
<evidence type="ECO:0000256" key="12">
    <source>
        <dbReference type="SAM" id="Phobius"/>
    </source>
</evidence>
<feature type="compositionally biased region" description="Basic and acidic residues" evidence="11">
    <location>
        <begin position="307"/>
        <end position="320"/>
    </location>
</feature>
<dbReference type="GO" id="GO:0005891">
    <property type="term" value="C:voltage-gated calcium channel complex"/>
    <property type="evidence" value="ECO:0007669"/>
    <property type="project" value="TreeGrafter"/>
</dbReference>
<evidence type="ECO:0000256" key="9">
    <source>
        <dbReference type="ARBA" id="ARBA00023180"/>
    </source>
</evidence>
<dbReference type="InterPro" id="IPR050599">
    <property type="entry name" value="VDCC_alpha-1_subunit"/>
</dbReference>
<evidence type="ECO:0000256" key="1">
    <source>
        <dbReference type="ARBA" id="ARBA00004141"/>
    </source>
</evidence>
<dbReference type="GO" id="GO:0008331">
    <property type="term" value="F:high voltage-gated calcium channel activity"/>
    <property type="evidence" value="ECO:0007669"/>
    <property type="project" value="TreeGrafter"/>
</dbReference>
<evidence type="ECO:0000256" key="2">
    <source>
        <dbReference type="ARBA" id="ARBA00022448"/>
    </source>
</evidence>
<comment type="subcellular location">
    <subcellularLocation>
        <location evidence="1">Membrane</location>
        <topology evidence="1">Multi-pass membrane protein</topology>
    </subcellularLocation>
</comment>
<keyword evidence="9" id="KW-0325">Glycoprotein</keyword>
<dbReference type="Gene3D" id="1.20.120.350">
    <property type="entry name" value="Voltage-gated potassium channels. Chain C"/>
    <property type="match status" value="1"/>
</dbReference>
<keyword evidence="5" id="KW-0851">Voltage-gated channel</keyword>
<evidence type="ECO:0000256" key="3">
    <source>
        <dbReference type="ARBA" id="ARBA00022692"/>
    </source>
</evidence>
<sequence length="332" mass="36676">MAVTLSRGSPDQAEIGDVTVGVHRVKSVDLCYALTVQPTSRDSAAEPPTPKAVPAVVERCRHLIVNPVFEAAIVIVIVINATMLGLETFDSVASGYHGVFDVLYNVILAVYVIELLIRFTAAEWDVREFAKSHWNLFDFFVIAASFLPGLRSTAMLLRLVRLARIVRIIRFLPDLRVVIGAIARSIPGVASLAAATALLIYIYGMLGWVLFANHDPEHYGNVGRAMLTMYIMLTLENLPDNVEMGLQISPWSVVFFISYTVILSFLVFNLFIGIVLNSMEEARAVDRAKHETDDLLHRLRAAREALEDAERELQRSHRDGSGSATDRTAGPG</sequence>
<evidence type="ECO:0000259" key="13">
    <source>
        <dbReference type="Pfam" id="PF00520"/>
    </source>
</evidence>
<feature type="region of interest" description="Disordered" evidence="11">
    <location>
        <begin position="307"/>
        <end position="332"/>
    </location>
</feature>
<feature type="transmembrane region" description="Helical" evidence="12">
    <location>
        <begin position="253"/>
        <end position="276"/>
    </location>
</feature>
<evidence type="ECO:0000256" key="6">
    <source>
        <dbReference type="ARBA" id="ARBA00022989"/>
    </source>
</evidence>
<proteinExistence type="predicted"/>
<feature type="transmembrane region" description="Helical" evidence="12">
    <location>
        <begin position="98"/>
        <end position="119"/>
    </location>
</feature>
<keyword evidence="8 12" id="KW-0472">Membrane</keyword>
<dbReference type="EMBL" id="FLQS01000013">
    <property type="protein sequence ID" value="SBS75050.1"/>
    <property type="molecule type" value="Genomic_DNA"/>
</dbReference>
<dbReference type="PANTHER" id="PTHR45628:SF7">
    <property type="entry name" value="VOLTAGE-DEPENDENT CALCIUM CHANNEL TYPE A SUBUNIT ALPHA-1"/>
    <property type="match status" value="1"/>
</dbReference>
<keyword evidence="7" id="KW-0406">Ion transport</keyword>
<evidence type="ECO:0000256" key="7">
    <source>
        <dbReference type="ARBA" id="ARBA00023065"/>
    </source>
</evidence>
<evidence type="ECO:0000313" key="14">
    <source>
        <dbReference type="EMBL" id="SBS75050.1"/>
    </source>
</evidence>
<evidence type="ECO:0000256" key="8">
    <source>
        <dbReference type="ARBA" id="ARBA00023136"/>
    </source>
</evidence>
<dbReference type="Pfam" id="PF00520">
    <property type="entry name" value="Ion_trans"/>
    <property type="match status" value="1"/>
</dbReference>
<evidence type="ECO:0000256" key="5">
    <source>
        <dbReference type="ARBA" id="ARBA00022882"/>
    </source>
</evidence>
<keyword evidence="4" id="KW-0106">Calcium</keyword>
<feature type="domain" description="Ion transport" evidence="13">
    <location>
        <begin position="67"/>
        <end position="283"/>
    </location>
</feature>
<evidence type="ECO:0000256" key="10">
    <source>
        <dbReference type="ARBA" id="ARBA00023303"/>
    </source>
</evidence>
<keyword evidence="10" id="KW-0407">Ion channel</keyword>
<organism evidence="14">
    <name type="scientific">uncultured Mycobacterium sp</name>
    <dbReference type="NCBI Taxonomy" id="171292"/>
    <lineage>
        <taxon>Bacteria</taxon>
        <taxon>Bacillati</taxon>
        <taxon>Actinomycetota</taxon>
        <taxon>Actinomycetes</taxon>
        <taxon>Mycobacteriales</taxon>
        <taxon>Mycobacteriaceae</taxon>
        <taxon>Mycobacterium</taxon>
        <taxon>environmental samples</taxon>
    </lineage>
</organism>
<dbReference type="PANTHER" id="PTHR45628">
    <property type="entry name" value="VOLTAGE-DEPENDENT CALCIUM CHANNEL TYPE A SUBUNIT ALPHA-1"/>
    <property type="match status" value="1"/>
</dbReference>
<protein>
    <submittedName>
        <fullName evidence="14">Ion transport protein</fullName>
    </submittedName>
</protein>
<dbReference type="AlphaFoldDB" id="A0A1Y5PC51"/>
<dbReference type="SUPFAM" id="SSF81324">
    <property type="entry name" value="Voltage-gated potassium channels"/>
    <property type="match status" value="1"/>
</dbReference>
<name>A0A1Y5PC51_9MYCO</name>
<feature type="transmembrane region" description="Helical" evidence="12">
    <location>
        <begin position="181"/>
        <end position="203"/>
    </location>
</feature>